<accession>A0A6N2AF32</accession>
<proteinExistence type="predicted"/>
<feature type="non-terminal residue" evidence="1">
    <location>
        <position position="1"/>
    </location>
</feature>
<evidence type="ECO:0000313" key="1">
    <source>
        <dbReference type="EMBL" id="TMW80178.1"/>
    </source>
</evidence>
<comment type="caution">
    <text evidence="1">The sequence shown here is derived from an EMBL/GenBank/DDBJ whole genome shotgun (WGS) entry which is preliminary data.</text>
</comment>
<dbReference type="EMBL" id="RXGB01074570">
    <property type="protein sequence ID" value="TMW80178.1"/>
    <property type="molecule type" value="Genomic_DNA"/>
</dbReference>
<reference evidence="1" key="1">
    <citation type="submission" date="2019-05" db="EMBL/GenBank/DDBJ databases">
        <title>The de novo reference genome and transcriptome assemblies of the wild tomato species Solanum chilense.</title>
        <authorList>
            <person name="Stam R."/>
            <person name="Nosenko T."/>
            <person name="Hoerger A.C."/>
            <person name="Stephan W."/>
            <person name="Seidel M.A."/>
            <person name="Kuhn J.M.M."/>
            <person name="Haberer G."/>
            <person name="Tellier A."/>
        </authorList>
    </citation>
    <scope>NUCLEOTIDE SEQUENCE</scope>
    <source>
        <tissue evidence="1">Mature leaves</tissue>
    </source>
</reference>
<name>A0A6N2AF32_SOLCI</name>
<dbReference type="AlphaFoldDB" id="A0A6N2AF32"/>
<organism evidence="1">
    <name type="scientific">Solanum chilense</name>
    <name type="common">Tomato</name>
    <name type="synonym">Lycopersicon chilense</name>
    <dbReference type="NCBI Taxonomy" id="4083"/>
    <lineage>
        <taxon>Eukaryota</taxon>
        <taxon>Viridiplantae</taxon>
        <taxon>Streptophyta</taxon>
        <taxon>Embryophyta</taxon>
        <taxon>Tracheophyta</taxon>
        <taxon>Spermatophyta</taxon>
        <taxon>Magnoliopsida</taxon>
        <taxon>eudicotyledons</taxon>
        <taxon>Gunneridae</taxon>
        <taxon>Pentapetalae</taxon>
        <taxon>asterids</taxon>
        <taxon>lamiids</taxon>
        <taxon>Solanales</taxon>
        <taxon>Solanaceae</taxon>
        <taxon>Solanoideae</taxon>
        <taxon>Solaneae</taxon>
        <taxon>Solanum</taxon>
        <taxon>Solanum subgen. Lycopersicon</taxon>
    </lineage>
</organism>
<gene>
    <name evidence="1" type="ORF">EJD97_023136</name>
</gene>
<sequence>EATDRHGHDGPSQGLVSKHLENLKLGTENRLSELRNGMAGRTVTSVTDRHRPFREIESLKSMTEQQDGPSQARRAVTACVIPVGVGFLVKF</sequence>
<protein>
    <submittedName>
        <fullName evidence="1">Uncharacterized protein</fullName>
    </submittedName>
</protein>